<dbReference type="Pfam" id="PF13649">
    <property type="entry name" value="Methyltransf_25"/>
    <property type="match status" value="1"/>
</dbReference>
<proteinExistence type="predicted"/>
<keyword evidence="3" id="KW-1185">Reference proteome</keyword>
<organism evidence="2 3">
    <name type="scientific">Novosphingobium organovorum</name>
    <dbReference type="NCBI Taxonomy" id="2930092"/>
    <lineage>
        <taxon>Bacteria</taxon>
        <taxon>Pseudomonadati</taxon>
        <taxon>Pseudomonadota</taxon>
        <taxon>Alphaproteobacteria</taxon>
        <taxon>Sphingomonadales</taxon>
        <taxon>Sphingomonadaceae</taxon>
        <taxon>Novosphingobium</taxon>
    </lineage>
</organism>
<evidence type="ECO:0000313" key="2">
    <source>
        <dbReference type="EMBL" id="MCJ2182053.1"/>
    </source>
</evidence>
<dbReference type="Gene3D" id="3.40.50.150">
    <property type="entry name" value="Vaccinia Virus protein VP39"/>
    <property type="match status" value="1"/>
</dbReference>
<gene>
    <name evidence="2" type="ORF">MTR62_04950</name>
</gene>
<accession>A0ABT0BAJ6</accession>
<sequence length="199" mass="21411">MWDARYADEYAYGTQPNDWLVQRFADLKSGRCLCLADGQGRNGVWLAEQGFAVTSVDLSPVGLEKARALADSRGVAITTELADLATYDMGEGRWDAIVSIFAHLPPALREDVHARAVRALVPGGTLLLEAYTPDTLAQPGRGGPKGDQAAMLMRAEYLLNDFAGLDVLHAAETVREVNEGAFHQGLGAVVQFLARKPGS</sequence>
<dbReference type="CDD" id="cd02440">
    <property type="entry name" value="AdoMet_MTases"/>
    <property type="match status" value="1"/>
</dbReference>
<name>A0ABT0BAJ6_9SPHN</name>
<keyword evidence="2" id="KW-0808">Transferase</keyword>
<evidence type="ECO:0000313" key="3">
    <source>
        <dbReference type="Proteomes" id="UP001162881"/>
    </source>
</evidence>
<evidence type="ECO:0000259" key="1">
    <source>
        <dbReference type="Pfam" id="PF13649"/>
    </source>
</evidence>
<dbReference type="Proteomes" id="UP001162881">
    <property type="component" value="Unassembled WGS sequence"/>
</dbReference>
<dbReference type="InterPro" id="IPR041698">
    <property type="entry name" value="Methyltransf_25"/>
</dbReference>
<protein>
    <submittedName>
        <fullName evidence="2">Class I SAM-dependent methyltransferase</fullName>
    </submittedName>
</protein>
<dbReference type="GO" id="GO:0032259">
    <property type="term" value="P:methylation"/>
    <property type="evidence" value="ECO:0007669"/>
    <property type="project" value="UniProtKB-KW"/>
</dbReference>
<feature type="domain" description="Methyltransferase" evidence="1">
    <location>
        <begin position="33"/>
        <end position="124"/>
    </location>
</feature>
<dbReference type="GO" id="GO:0008168">
    <property type="term" value="F:methyltransferase activity"/>
    <property type="evidence" value="ECO:0007669"/>
    <property type="project" value="UniProtKB-KW"/>
</dbReference>
<dbReference type="EMBL" id="JALHLF010000010">
    <property type="protein sequence ID" value="MCJ2182053.1"/>
    <property type="molecule type" value="Genomic_DNA"/>
</dbReference>
<reference evidence="2" key="1">
    <citation type="submission" date="2022-03" db="EMBL/GenBank/DDBJ databases">
        <title>Identification of a novel bacterium isolated from mangrove sediments.</title>
        <authorList>
            <person name="Pan X."/>
        </authorList>
    </citation>
    <scope>NUCLEOTIDE SEQUENCE</scope>
    <source>
        <strain evidence="2">B1949</strain>
    </source>
</reference>
<keyword evidence="2" id="KW-0489">Methyltransferase</keyword>
<dbReference type="SUPFAM" id="SSF53335">
    <property type="entry name" value="S-adenosyl-L-methionine-dependent methyltransferases"/>
    <property type="match status" value="1"/>
</dbReference>
<dbReference type="InterPro" id="IPR029063">
    <property type="entry name" value="SAM-dependent_MTases_sf"/>
</dbReference>
<comment type="caution">
    <text evidence="2">The sequence shown here is derived from an EMBL/GenBank/DDBJ whole genome shotgun (WGS) entry which is preliminary data.</text>
</comment>
<dbReference type="RefSeq" id="WP_244017574.1">
    <property type="nucleotide sequence ID" value="NZ_JALHLF010000010.1"/>
</dbReference>